<reference evidence="1 2" key="1">
    <citation type="journal article" date="2016" name="Nat. Commun.">
        <title>Thousands of microbial genomes shed light on interconnected biogeochemical processes in an aquifer system.</title>
        <authorList>
            <person name="Anantharaman K."/>
            <person name="Brown C.T."/>
            <person name="Hug L.A."/>
            <person name="Sharon I."/>
            <person name="Castelle C.J."/>
            <person name="Probst A.J."/>
            <person name="Thomas B.C."/>
            <person name="Singh A."/>
            <person name="Wilkins M.J."/>
            <person name="Karaoz U."/>
            <person name="Brodie E.L."/>
            <person name="Williams K.H."/>
            <person name="Hubbard S.S."/>
            <person name="Banfield J.F."/>
        </authorList>
    </citation>
    <scope>NUCLEOTIDE SEQUENCE [LARGE SCALE GENOMIC DNA]</scope>
</reference>
<evidence type="ECO:0000313" key="1">
    <source>
        <dbReference type="EMBL" id="OGC51754.1"/>
    </source>
</evidence>
<dbReference type="EMBL" id="MEVH01000014">
    <property type="protein sequence ID" value="OGC51754.1"/>
    <property type="molecule type" value="Genomic_DNA"/>
</dbReference>
<dbReference type="AlphaFoldDB" id="A0A1F4V3H8"/>
<organism evidence="1 2">
    <name type="scientific">candidate division WWE3 bacterium RIFCSPLOWO2_01_FULL_39_13</name>
    <dbReference type="NCBI Taxonomy" id="1802624"/>
    <lineage>
        <taxon>Bacteria</taxon>
        <taxon>Katanobacteria</taxon>
    </lineage>
</organism>
<sequence>MKRKSPAAKQLEIDRLIQARSSGYAKYPRNTFHLLRDKKLTSSEYLLYSLLLTVIADWDHDHFTIFGSYDLNNREVASFYSASASTVYRAEKKLINKGLLYIRPDERIAIKGFGLYQKKIDVNKGGRVGVLNLHEFVSNAIVNDASFQKDSAKSHIFVNAEWADYKGLRTVDDYVSHIRAFKGVYKDMNEDVDIDPDSDPISDVFENDADEI</sequence>
<name>A0A1F4V3H8_UNCKA</name>
<proteinExistence type="predicted"/>
<comment type="caution">
    <text evidence="1">The sequence shown here is derived from an EMBL/GenBank/DDBJ whole genome shotgun (WGS) entry which is preliminary data.</text>
</comment>
<protein>
    <submittedName>
        <fullName evidence="1">Uncharacterized protein</fullName>
    </submittedName>
</protein>
<gene>
    <name evidence="1" type="ORF">A2982_00530</name>
</gene>
<evidence type="ECO:0000313" key="2">
    <source>
        <dbReference type="Proteomes" id="UP000178771"/>
    </source>
</evidence>
<dbReference type="Proteomes" id="UP000178771">
    <property type="component" value="Unassembled WGS sequence"/>
</dbReference>
<accession>A0A1F4V3H8</accession>
<dbReference type="STRING" id="1802624.A2982_00530"/>